<evidence type="ECO:0000256" key="2">
    <source>
        <dbReference type="ARBA" id="ARBA00006825"/>
    </source>
</evidence>
<dbReference type="InterPro" id="IPR036291">
    <property type="entry name" value="NAD(P)-bd_dom_sf"/>
</dbReference>
<keyword evidence="5 9" id="KW-0560">Oxidoreductase</keyword>
<accession>A0A4R8M3P0</accession>
<feature type="binding site" evidence="9">
    <location>
        <position position="174"/>
    </location>
    <ligand>
        <name>1-deoxy-D-xylulose 5-phosphate</name>
        <dbReference type="ChEBI" id="CHEBI:57792"/>
    </ligand>
</feature>
<feature type="domain" description="1-deoxy-D-xylulose 5-phosphate reductoisomerase C-terminal" evidence="11">
    <location>
        <begin position="145"/>
        <end position="227"/>
    </location>
</feature>
<keyword evidence="9" id="KW-0460">Magnesium</keyword>
<dbReference type="PIRSF" id="PIRSF006205">
    <property type="entry name" value="Dxp_reductismrs"/>
    <property type="match status" value="1"/>
</dbReference>
<evidence type="ECO:0000256" key="3">
    <source>
        <dbReference type="ARBA" id="ARBA00022723"/>
    </source>
</evidence>
<proteinExistence type="inferred from homology"/>
<dbReference type="InterPro" id="IPR036169">
    <property type="entry name" value="DXPR_C_sf"/>
</dbReference>
<name>A0A4R8M3P0_9BACT</name>
<gene>
    <name evidence="9" type="primary">dxr</name>
    <name evidence="13" type="ORF">C8D99_1249</name>
</gene>
<dbReference type="EC" id="1.1.1.267" evidence="9"/>
<dbReference type="SUPFAM" id="SSF69055">
    <property type="entry name" value="1-deoxy-D-xylulose-5-phosphate reductoisomerase, C-terminal domain"/>
    <property type="match status" value="1"/>
</dbReference>
<evidence type="ECO:0000313" key="13">
    <source>
        <dbReference type="EMBL" id="TDY55368.1"/>
    </source>
</evidence>
<dbReference type="NCBIfam" id="TIGR00243">
    <property type="entry name" value="Dxr"/>
    <property type="match status" value="1"/>
</dbReference>
<feature type="binding site" evidence="9">
    <location>
        <position position="216"/>
    </location>
    <ligand>
        <name>1-deoxy-D-xylulose 5-phosphate</name>
        <dbReference type="ChEBI" id="CHEBI:57792"/>
    </ligand>
</feature>
<dbReference type="GO" id="GO:0030145">
    <property type="term" value="F:manganese ion binding"/>
    <property type="evidence" value="ECO:0007669"/>
    <property type="project" value="TreeGrafter"/>
</dbReference>
<feature type="domain" description="1-deoxy-D-xylulose 5-phosphate reductoisomerase N-terminal" evidence="10">
    <location>
        <begin position="7"/>
        <end position="131"/>
    </location>
</feature>
<comment type="function">
    <text evidence="9">Catalyzes the NADPH-dependent rearrangement and reduction of 1-deoxy-D-xylulose-5-phosphate (DXP) to 2-C-methyl-D-erythritol 4-phosphate (MEP).</text>
</comment>
<reference evidence="13 14" key="1">
    <citation type="submission" date="2019-03" db="EMBL/GenBank/DDBJ databases">
        <title>Genomic Encyclopedia of Type Strains, Phase IV (KMG-IV): sequencing the most valuable type-strain genomes for metagenomic binning, comparative biology and taxonomic classification.</title>
        <authorList>
            <person name="Goeker M."/>
        </authorList>
    </citation>
    <scope>NUCLEOTIDE SEQUENCE [LARGE SCALE GENOMIC DNA]</scope>
    <source>
        <strain evidence="13 14">DSM 25964</strain>
    </source>
</reference>
<dbReference type="Pfam" id="PF08436">
    <property type="entry name" value="DXP_redisom_C"/>
    <property type="match status" value="1"/>
</dbReference>
<evidence type="ECO:0000256" key="9">
    <source>
        <dbReference type="HAMAP-Rule" id="MF_00183"/>
    </source>
</evidence>
<dbReference type="InterPro" id="IPR013644">
    <property type="entry name" value="DXP_reductoisomerase_C"/>
</dbReference>
<organism evidence="13 14">
    <name type="scientific">Aminivibrio pyruvatiphilus</name>
    <dbReference type="NCBI Taxonomy" id="1005740"/>
    <lineage>
        <taxon>Bacteria</taxon>
        <taxon>Thermotogati</taxon>
        <taxon>Synergistota</taxon>
        <taxon>Synergistia</taxon>
        <taxon>Synergistales</taxon>
        <taxon>Aminobacteriaceae</taxon>
        <taxon>Aminivibrio</taxon>
    </lineage>
</organism>
<evidence type="ECO:0000256" key="5">
    <source>
        <dbReference type="ARBA" id="ARBA00023002"/>
    </source>
</evidence>
<feature type="domain" description="DXP reductoisomerase C-terminal" evidence="12">
    <location>
        <begin position="260"/>
        <end position="375"/>
    </location>
</feature>
<feature type="binding site" evidence="9">
    <location>
        <position position="12"/>
    </location>
    <ligand>
        <name>NADPH</name>
        <dbReference type="ChEBI" id="CHEBI:57783"/>
    </ligand>
</feature>
<keyword evidence="6 9" id="KW-0464">Manganese</keyword>
<feature type="binding site" evidence="9">
    <location>
        <position position="150"/>
    </location>
    <ligand>
        <name>Mn(2+)</name>
        <dbReference type="ChEBI" id="CHEBI:29035"/>
    </ligand>
</feature>
<comment type="caution">
    <text evidence="9">Lacks conserved residue(s) required for the propagation of feature annotation.</text>
</comment>
<dbReference type="PANTHER" id="PTHR30525">
    <property type="entry name" value="1-DEOXY-D-XYLULOSE 5-PHOSPHATE REDUCTOISOMERASE"/>
    <property type="match status" value="1"/>
</dbReference>
<keyword evidence="14" id="KW-1185">Reference proteome</keyword>
<dbReference type="Gene3D" id="1.10.1740.10">
    <property type="match status" value="1"/>
</dbReference>
<keyword evidence="3 9" id="KW-0479">Metal-binding</keyword>
<dbReference type="SUPFAM" id="SSF51735">
    <property type="entry name" value="NAD(P)-binding Rossmann-fold domains"/>
    <property type="match status" value="1"/>
</dbReference>
<dbReference type="EMBL" id="SORI01000024">
    <property type="protein sequence ID" value="TDY55368.1"/>
    <property type="molecule type" value="Genomic_DNA"/>
</dbReference>
<feature type="binding site" evidence="9">
    <location>
        <position position="148"/>
    </location>
    <ligand>
        <name>Mn(2+)</name>
        <dbReference type="ChEBI" id="CHEBI:29035"/>
    </ligand>
</feature>
<feature type="binding site" evidence="9">
    <location>
        <position position="123"/>
    </location>
    <ligand>
        <name>NADPH</name>
        <dbReference type="ChEBI" id="CHEBI:57783"/>
    </ligand>
</feature>
<dbReference type="OrthoDB" id="9806546at2"/>
<feature type="binding site" evidence="9">
    <location>
        <position position="13"/>
    </location>
    <ligand>
        <name>NADPH</name>
        <dbReference type="ChEBI" id="CHEBI:57783"/>
    </ligand>
</feature>
<evidence type="ECO:0000313" key="14">
    <source>
        <dbReference type="Proteomes" id="UP000295066"/>
    </source>
</evidence>
<dbReference type="InterPro" id="IPR003821">
    <property type="entry name" value="DXP_reductoisomerase"/>
</dbReference>
<dbReference type="InterPro" id="IPR013512">
    <property type="entry name" value="DXP_reductoisomerase_N"/>
</dbReference>
<dbReference type="UniPathway" id="UPA00056">
    <property type="reaction ID" value="UER00092"/>
</dbReference>
<feature type="binding site" evidence="9">
    <location>
        <position position="219"/>
    </location>
    <ligand>
        <name>1-deoxy-D-xylulose 5-phosphate</name>
        <dbReference type="ChEBI" id="CHEBI:57792"/>
    </ligand>
</feature>
<dbReference type="GO" id="GO:0051484">
    <property type="term" value="P:isopentenyl diphosphate biosynthetic process, methylerythritol 4-phosphate pathway involved in terpenoid biosynthetic process"/>
    <property type="evidence" value="ECO:0007669"/>
    <property type="project" value="TreeGrafter"/>
</dbReference>
<dbReference type="Gene3D" id="3.40.50.720">
    <property type="entry name" value="NAD(P)-binding Rossmann-like Domain"/>
    <property type="match status" value="1"/>
</dbReference>
<feature type="binding site" evidence="9">
    <location>
        <position position="203"/>
    </location>
    <ligand>
        <name>NADPH</name>
        <dbReference type="ChEBI" id="CHEBI:57783"/>
    </ligand>
</feature>
<evidence type="ECO:0000256" key="8">
    <source>
        <dbReference type="ARBA" id="ARBA00048543"/>
    </source>
</evidence>
<comment type="caution">
    <text evidence="13">The sequence shown here is derived from an EMBL/GenBank/DDBJ whole genome shotgun (WGS) entry which is preliminary data.</text>
</comment>
<feature type="binding site" evidence="9">
    <location>
        <position position="219"/>
    </location>
    <ligand>
        <name>Mn(2+)</name>
        <dbReference type="ChEBI" id="CHEBI:29035"/>
    </ligand>
</feature>
<dbReference type="Proteomes" id="UP000295066">
    <property type="component" value="Unassembled WGS sequence"/>
</dbReference>
<dbReference type="Pfam" id="PF13288">
    <property type="entry name" value="DXPR_C"/>
    <property type="match status" value="1"/>
</dbReference>
<feature type="binding site" evidence="9">
    <location>
        <position position="149"/>
    </location>
    <ligand>
        <name>1-deoxy-D-xylulose 5-phosphate</name>
        <dbReference type="ChEBI" id="CHEBI:57792"/>
    </ligand>
</feature>
<dbReference type="RefSeq" id="WP_133958964.1">
    <property type="nucleotide sequence ID" value="NZ_SORI01000024.1"/>
</dbReference>
<dbReference type="HAMAP" id="MF_00183">
    <property type="entry name" value="DXP_reductoisom"/>
    <property type="match status" value="1"/>
</dbReference>
<dbReference type="AlphaFoldDB" id="A0A4R8M3P0"/>
<evidence type="ECO:0000259" key="10">
    <source>
        <dbReference type="Pfam" id="PF02670"/>
    </source>
</evidence>
<feature type="binding site" evidence="9">
    <location>
        <position position="215"/>
    </location>
    <ligand>
        <name>1-deoxy-D-xylulose 5-phosphate</name>
        <dbReference type="ChEBI" id="CHEBI:57792"/>
    </ligand>
</feature>
<comment type="cofactor">
    <cofactor evidence="9">
        <name>Mg(2+)</name>
        <dbReference type="ChEBI" id="CHEBI:18420"/>
    </cofactor>
    <cofactor evidence="9">
        <name>Mn(2+)</name>
        <dbReference type="ChEBI" id="CHEBI:29035"/>
    </cofactor>
</comment>
<feature type="binding site" evidence="9">
    <location>
        <position position="125"/>
    </location>
    <ligand>
        <name>NADPH</name>
        <dbReference type="ChEBI" id="CHEBI:57783"/>
    </ligand>
</feature>
<feature type="binding site" evidence="9">
    <location>
        <position position="150"/>
    </location>
    <ligand>
        <name>1-deoxy-D-xylulose 5-phosphate</name>
        <dbReference type="ChEBI" id="CHEBI:57792"/>
    </ligand>
</feature>
<keyword evidence="4 9" id="KW-0521">NADP</keyword>
<comment type="pathway">
    <text evidence="1 9">Isoprenoid biosynthesis; isopentenyl diphosphate biosynthesis via DXP pathway; isopentenyl diphosphate from 1-deoxy-D-xylulose 5-phosphate: step 1/6.</text>
</comment>
<feature type="binding site" evidence="9">
    <location>
        <position position="210"/>
    </location>
    <ligand>
        <name>1-deoxy-D-xylulose 5-phosphate</name>
        <dbReference type="ChEBI" id="CHEBI:57792"/>
    </ligand>
</feature>
<feature type="binding site" evidence="9">
    <location>
        <position position="124"/>
    </location>
    <ligand>
        <name>1-deoxy-D-xylulose 5-phosphate</name>
        <dbReference type="ChEBI" id="CHEBI:57792"/>
    </ligand>
</feature>
<keyword evidence="7 9" id="KW-0414">Isoprene biosynthesis</keyword>
<sequence>MKKIRLFVIGCTGSVGNSVLSVCRTFPDFFEVRALAAHSSYAETAKLAGEFRADRVVLSDPEAAADLRRSFDGSLKVLEGAEALEETASSPDIDHVVVASSGTGAIGALMAALRSGKDVSLANKESIVAAGRWVLPLIGREGQLRPLDSEHNAVWQCLAGRNSSSVSRIVLTASGGPFRTFSQEELEVVTPSMAVRHPVWSMGAKISVDSATLMNKGIEILEAMTLFSLPAERVDAVICPDSFVHGIVEFRDGSFLFSASSPDMRLPCASALFYPERSPFPPVPVPLLQERTISFHQPDEQRFPSLRLAKEAARKGGAFPALLVGADEVAVDRFLAGEIGFTGIPSVVESVLEQWNGPAPASLADALYILDEGRRLAASVCRRLKISRPPRRSI</sequence>
<feature type="binding site" evidence="9">
    <location>
        <position position="14"/>
    </location>
    <ligand>
        <name>NADPH</name>
        <dbReference type="ChEBI" id="CHEBI:57783"/>
    </ligand>
</feature>
<dbReference type="GO" id="GO:0030604">
    <property type="term" value="F:1-deoxy-D-xylulose-5-phosphate reductoisomerase activity"/>
    <property type="evidence" value="ECO:0007669"/>
    <property type="project" value="UniProtKB-UniRule"/>
</dbReference>
<dbReference type="Pfam" id="PF02670">
    <property type="entry name" value="DXP_reductoisom"/>
    <property type="match status" value="1"/>
</dbReference>
<comment type="catalytic activity">
    <reaction evidence="8">
        <text>2-C-methyl-D-erythritol 4-phosphate + NADP(+) = 1-deoxy-D-xylulose 5-phosphate + NADPH + H(+)</text>
        <dbReference type="Rhea" id="RHEA:13717"/>
        <dbReference type="ChEBI" id="CHEBI:15378"/>
        <dbReference type="ChEBI" id="CHEBI:57783"/>
        <dbReference type="ChEBI" id="CHEBI:57792"/>
        <dbReference type="ChEBI" id="CHEBI:58262"/>
        <dbReference type="ChEBI" id="CHEBI:58349"/>
        <dbReference type="EC" id="1.1.1.267"/>
    </reaction>
    <physiologicalReaction direction="right-to-left" evidence="8">
        <dbReference type="Rhea" id="RHEA:13719"/>
    </physiologicalReaction>
</comment>
<evidence type="ECO:0000256" key="1">
    <source>
        <dbReference type="ARBA" id="ARBA00005094"/>
    </source>
</evidence>
<dbReference type="PANTHER" id="PTHR30525:SF0">
    <property type="entry name" value="1-DEOXY-D-XYLULOSE 5-PHOSPHATE REDUCTOISOMERASE, CHLOROPLASTIC"/>
    <property type="match status" value="1"/>
</dbReference>
<comment type="similarity">
    <text evidence="2 9">Belongs to the DXR family.</text>
</comment>
<protein>
    <recommendedName>
        <fullName evidence="9">1-deoxy-D-xylulose 5-phosphate reductoisomerase</fullName>
        <shortName evidence="9">DXP reductoisomerase</shortName>
        <ecNumber evidence="9">1.1.1.267</ecNumber>
    </recommendedName>
    <alternativeName>
        <fullName evidence="9">1-deoxyxylulose-5-phosphate reductoisomerase</fullName>
    </alternativeName>
    <alternativeName>
        <fullName evidence="9">2-C-methyl-D-erythritol 4-phosphate synthase</fullName>
    </alternativeName>
</protein>
<dbReference type="InterPro" id="IPR026877">
    <property type="entry name" value="DXPR_C"/>
</dbReference>
<feature type="binding site" evidence="9">
    <location>
        <position position="197"/>
    </location>
    <ligand>
        <name>1-deoxy-D-xylulose 5-phosphate</name>
        <dbReference type="ChEBI" id="CHEBI:57792"/>
    </ligand>
</feature>
<dbReference type="GO" id="GO:0070402">
    <property type="term" value="F:NADPH binding"/>
    <property type="evidence" value="ECO:0007669"/>
    <property type="project" value="InterPro"/>
</dbReference>
<feature type="binding site" evidence="9">
    <location>
        <position position="15"/>
    </location>
    <ligand>
        <name>NADPH</name>
        <dbReference type="ChEBI" id="CHEBI:57783"/>
    </ligand>
</feature>
<evidence type="ECO:0000259" key="11">
    <source>
        <dbReference type="Pfam" id="PF08436"/>
    </source>
</evidence>
<evidence type="ECO:0000256" key="6">
    <source>
        <dbReference type="ARBA" id="ARBA00023211"/>
    </source>
</evidence>
<keyword evidence="13" id="KW-0413">Isomerase</keyword>
<dbReference type="GO" id="GO:0016853">
    <property type="term" value="F:isomerase activity"/>
    <property type="evidence" value="ECO:0007669"/>
    <property type="project" value="UniProtKB-KW"/>
</dbReference>
<evidence type="ECO:0000256" key="7">
    <source>
        <dbReference type="ARBA" id="ARBA00023229"/>
    </source>
</evidence>
<evidence type="ECO:0000259" key="12">
    <source>
        <dbReference type="Pfam" id="PF13288"/>
    </source>
</evidence>
<dbReference type="SUPFAM" id="SSF55347">
    <property type="entry name" value="Glyceraldehyde-3-phosphate dehydrogenase-like, C-terminal domain"/>
    <property type="match status" value="1"/>
</dbReference>
<evidence type="ECO:0000256" key="4">
    <source>
        <dbReference type="ARBA" id="ARBA00022857"/>
    </source>
</evidence>